<keyword evidence="9" id="KW-1185">Reference proteome</keyword>
<dbReference type="Proteomes" id="UP001066276">
    <property type="component" value="Chromosome 7"/>
</dbReference>
<name>A0AAV7P971_PLEWA</name>
<organism evidence="8 9">
    <name type="scientific">Pleurodeles waltl</name>
    <name type="common">Iberian ribbed newt</name>
    <dbReference type="NCBI Taxonomy" id="8319"/>
    <lineage>
        <taxon>Eukaryota</taxon>
        <taxon>Metazoa</taxon>
        <taxon>Chordata</taxon>
        <taxon>Craniata</taxon>
        <taxon>Vertebrata</taxon>
        <taxon>Euteleostomi</taxon>
        <taxon>Amphibia</taxon>
        <taxon>Batrachia</taxon>
        <taxon>Caudata</taxon>
        <taxon>Salamandroidea</taxon>
        <taxon>Salamandridae</taxon>
        <taxon>Pleurodelinae</taxon>
        <taxon>Pleurodeles</taxon>
    </lineage>
</organism>
<evidence type="ECO:0000313" key="8">
    <source>
        <dbReference type="EMBL" id="KAJ1121745.1"/>
    </source>
</evidence>
<evidence type="ECO:0000256" key="6">
    <source>
        <dbReference type="PROSITE-ProRule" id="PRU00042"/>
    </source>
</evidence>
<evidence type="ECO:0000256" key="1">
    <source>
        <dbReference type="ARBA" id="ARBA00006991"/>
    </source>
</evidence>
<dbReference type="PROSITE" id="PS00028">
    <property type="entry name" value="ZINC_FINGER_C2H2_1"/>
    <property type="match status" value="1"/>
</dbReference>
<dbReference type="Gene3D" id="3.30.160.60">
    <property type="entry name" value="Classic Zinc Finger"/>
    <property type="match status" value="1"/>
</dbReference>
<dbReference type="SUPFAM" id="SSF57667">
    <property type="entry name" value="beta-beta-alpha zinc fingers"/>
    <property type="match status" value="1"/>
</dbReference>
<reference evidence="8" key="1">
    <citation type="journal article" date="2022" name="bioRxiv">
        <title>Sequencing and chromosome-scale assembly of the giantPleurodeles waltlgenome.</title>
        <authorList>
            <person name="Brown T."/>
            <person name="Elewa A."/>
            <person name="Iarovenko S."/>
            <person name="Subramanian E."/>
            <person name="Araus A.J."/>
            <person name="Petzold A."/>
            <person name="Susuki M."/>
            <person name="Suzuki K.-i.T."/>
            <person name="Hayashi T."/>
            <person name="Toyoda A."/>
            <person name="Oliveira C."/>
            <person name="Osipova E."/>
            <person name="Leigh N.D."/>
            <person name="Simon A."/>
            <person name="Yun M.H."/>
        </authorList>
    </citation>
    <scope>NUCLEOTIDE SEQUENCE</scope>
    <source>
        <strain evidence="8">20211129_DDA</strain>
        <tissue evidence="8">Liver</tissue>
    </source>
</reference>
<keyword evidence="4 6" id="KW-0863">Zinc-finger</keyword>
<dbReference type="GO" id="GO:0000978">
    <property type="term" value="F:RNA polymerase II cis-regulatory region sequence-specific DNA binding"/>
    <property type="evidence" value="ECO:0007669"/>
    <property type="project" value="TreeGrafter"/>
</dbReference>
<keyword evidence="2" id="KW-0479">Metal-binding</keyword>
<sequence>MPELLALPVLVRSSEAGALRPGYCLALSCSWGGGALAGVAQTGGVLRFPGAASREALLHCTPHVHPGASALHPAALHASRASCCTARLTCIPGLQHCTLTCTLLYCTPHVHPAALHASRASCCTAHITCIPRPAPELLHCTPHVHPGASALHSHLHPAVLHASRASCCTARLTCILLHCTPHVHPAAQHTSRALQDLHRSCCTTRLTRILLHCTHHVHSKTCTGAAALHASRASRGFSTALSSAPCCTARLTCILLHCTPHVHPAAQHTSRALQDLHRSCCTTRLTCILLHCTPHVHPDAAALHASRASRGFNTALSPAPCCTARLTCILLHCTPHAHPAALHTSRASAPHCIFAAQRISPIRRNCHCVSSWTHNGLSCVYNETMNTEVSDNNFGRRTERHQKVHSEENSYLCSECGKSYVWKQDLRRHPRTHTGRSAVTKGKERHQCKRRFSVRSRCSKQLGESETQCTDCAKTLSLINVHIKRHRGCKGKKPYRCIECENIFAQNTKHITQVRKKQTRQGIGKTHMIIARLLQVSCPNEYFILQQEEDKNIQLLEDAIRDKLSIK</sequence>
<dbReference type="EMBL" id="JANPWB010000011">
    <property type="protein sequence ID" value="KAJ1121745.1"/>
    <property type="molecule type" value="Genomic_DNA"/>
</dbReference>
<evidence type="ECO:0000256" key="5">
    <source>
        <dbReference type="ARBA" id="ARBA00022833"/>
    </source>
</evidence>
<comment type="caution">
    <text evidence="8">The sequence shown here is derived from an EMBL/GenBank/DDBJ whole genome shotgun (WGS) entry which is preliminary data.</text>
</comment>
<protein>
    <recommendedName>
        <fullName evidence="7">C2H2-type domain-containing protein</fullName>
    </recommendedName>
</protein>
<evidence type="ECO:0000259" key="7">
    <source>
        <dbReference type="PROSITE" id="PS50157"/>
    </source>
</evidence>
<dbReference type="PROSITE" id="PS50157">
    <property type="entry name" value="ZINC_FINGER_C2H2_2"/>
    <property type="match status" value="1"/>
</dbReference>
<gene>
    <name evidence="8" type="ORF">NDU88_000264</name>
</gene>
<dbReference type="GO" id="GO:0008270">
    <property type="term" value="F:zinc ion binding"/>
    <property type="evidence" value="ECO:0007669"/>
    <property type="project" value="UniProtKB-KW"/>
</dbReference>
<dbReference type="FunFam" id="3.30.160.60:FF:002343">
    <property type="entry name" value="Zinc finger protein 33A"/>
    <property type="match status" value="1"/>
</dbReference>
<dbReference type="SMART" id="SM00355">
    <property type="entry name" value="ZnF_C2H2"/>
    <property type="match status" value="2"/>
</dbReference>
<accession>A0AAV7P971</accession>
<dbReference type="AlphaFoldDB" id="A0AAV7P971"/>
<proteinExistence type="inferred from homology"/>
<dbReference type="InterPro" id="IPR050752">
    <property type="entry name" value="C2H2-ZF_domain"/>
</dbReference>
<keyword evidence="3" id="KW-0677">Repeat</keyword>
<evidence type="ECO:0000256" key="2">
    <source>
        <dbReference type="ARBA" id="ARBA00022723"/>
    </source>
</evidence>
<comment type="similarity">
    <text evidence="1">Belongs to the krueppel C2H2-type zinc-finger protein family.</text>
</comment>
<dbReference type="PANTHER" id="PTHR24384:SF218">
    <property type="entry name" value="ZINC FINGER PROTEIN 502"/>
    <property type="match status" value="1"/>
</dbReference>
<evidence type="ECO:0000256" key="4">
    <source>
        <dbReference type="ARBA" id="ARBA00022771"/>
    </source>
</evidence>
<keyword evidence="5" id="KW-0862">Zinc</keyword>
<evidence type="ECO:0000256" key="3">
    <source>
        <dbReference type="ARBA" id="ARBA00022737"/>
    </source>
</evidence>
<evidence type="ECO:0000313" key="9">
    <source>
        <dbReference type="Proteomes" id="UP001066276"/>
    </source>
</evidence>
<dbReference type="PANTHER" id="PTHR24384">
    <property type="entry name" value="FINGER PUTATIVE TRANSCRIPTION FACTOR FAMILY-RELATED"/>
    <property type="match status" value="1"/>
</dbReference>
<feature type="domain" description="C2H2-type" evidence="7">
    <location>
        <begin position="411"/>
        <end position="438"/>
    </location>
</feature>
<dbReference type="InterPro" id="IPR013087">
    <property type="entry name" value="Znf_C2H2_type"/>
</dbReference>
<dbReference type="InterPro" id="IPR036236">
    <property type="entry name" value="Znf_C2H2_sf"/>
</dbReference>
<dbReference type="GO" id="GO:0000981">
    <property type="term" value="F:DNA-binding transcription factor activity, RNA polymerase II-specific"/>
    <property type="evidence" value="ECO:0007669"/>
    <property type="project" value="TreeGrafter"/>
</dbReference>